<evidence type="ECO:0000256" key="6">
    <source>
        <dbReference type="SAM" id="MobiDB-lite"/>
    </source>
</evidence>
<keyword evidence="3" id="KW-0237">DNA synthesis</keyword>
<dbReference type="InterPro" id="IPR024434">
    <property type="entry name" value="TSCPD_dom"/>
</dbReference>
<dbReference type="Proteomes" id="UP000189796">
    <property type="component" value="Chromosome I"/>
</dbReference>
<protein>
    <recommendedName>
        <fullName evidence="2">ribonucleoside-diphosphate reductase</fullName>
        <ecNumber evidence="2">1.17.4.1</ecNumber>
    </recommendedName>
</protein>
<evidence type="ECO:0000313" key="9">
    <source>
        <dbReference type="Proteomes" id="UP000189796"/>
    </source>
</evidence>
<gene>
    <name evidence="8" type="ORF">SAMN05443248_4624</name>
</gene>
<sequence length="110" mass="11626">MEICQSSAADKPGRERLPDRRACETVAFEHRGADFTMTAGHYADGRVGEIFINAGHANSALDALASDAAIAISFALQHGADLAAMRSAMKRNSQGEPTSPIGEALDRITP</sequence>
<feature type="region of interest" description="Disordered" evidence="6">
    <location>
        <begin position="88"/>
        <end position="110"/>
    </location>
</feature>
<dbReference type="RefSeq" id="WP_079603392.1">
    <property type="nucleotide sequence ID" value="NZ_LT670817.1"/>
</dbReference>
<reference evidence="8 9" key="1">
    <citation type="submission" date="2016-11" db="EMBL/GenBank/DDBJ databases">
        <authorList>
            <person name="Jaros S."/>
            <person name="Januszkiewicz K."/>
            <person name="Wedrychowicz H."/>
        </authorList>
    </citation>
    <scope>NUCLEOTIDE SEQUENCE [LARGE SCALE GENOMIC DNA]</scope>
    <source>
        <strain evidence="8 9">GAS138</strain>
    </source>
</reference>
<evidence type="ECO:0000256" key="3">
    <source>
        <dbReference type="ARBA" id="ARBA00022634"/>
    </source>
</evidence>
<dbReference type="Pfam" id="PF12637">
    <property type="entry name" value="TSCPD"/>
    <property type="match status" value="1"/>
</dbReference>
<dbReference type="AlphaFoldDB" id="A0A1M5SIM7"/>
<evidence type="ECO:0000259" key="7">
    <source>
        <dbReference type="Pfam" id="PF12637"/>
    </source>
</evidence>
<dbReference type="EC" id="1.17.4.1" evidence="2"/>
<dbReference type="OrthoDB" id="8020873at2"/>
<feature type="domain" description="TSCPD" evidence="7">
    <location>
        <begin position="25"/>
        <end position="93"/>
    </location>
</feature>
<accession>A0A1M5SIM7</accession>
<keyword evidence="4" id="KW-0547">Nucleotide-binding</keyword>
<evidence type="ECO:0000256" key="4">
    <source>
        <dbReference type="ARBA" id="ARBA00022741"/>
    </source>
</evidence>
<evidence type="ECO:0000256" key="1">
    <source>
        <dbReference type="ARBA" id="ARBA00007405"/>
    </source>
</evidence>
<organism evidence="8 9">
    <name type="scientific">Bradyrhizobium erythrophlei</name>
    <dbReference type="NCBI Taxonomy" id="1437360"/>
    <lineage>
        <taxon>Bacteria</taxon>
        <taxon>Pseudomonadati</taxon>
        <taxon>Pseudomonadota</taxon>
        <taxon>Alphaproteobacteria</taxon>
        <taxon>Hyphomicrobiales</taxon>
        <taxon>Nitrobacteraceae</taxon>
        <taxon>Bradyrhizobium</taxon>
    </lineage>
</organism>
<comment type="similarity">
    <text evidence="1">Belongs to the ribonucleoside diphosphate reductase class-2 family.</text>
</comment>
<evidence type="ECO:0000256" key="5">
    <source>
        <dbReference type="ARBA" id="ARBA00047754"/>
    </source>
</evidence>
<name>A0A1M5SIM7_9BRAD</name>
<comment type="catalytic activity">
    <reaction evidence="5">
        <text>a 2'-deoxyribonucleoside 5'-diphosphate + [thioredoxin]-disulfide + H2O = a ribonucleoside 5'-diphosphate + [thioredoxin]-dithiol</text>
        <dbReference type="Rhea" id="RHEA:23252"/>
        <dbReference type="Rhea" id="RHEA-COMP:10698"/>
        <dbReference type="Rhea" id="RHEA-COMP:10700"/>
        <dbReference type="ChEBI" id="CHEBI:15377"/>
        <dbReference type="ChEBI" id="CHEBI:29950"/>
        <dbReference type="ChEBI" id="CHEBI:50058"/>
        <dbReference type="ChEBI" id="CHEBI:57930"/>
        <dbReference type="ChEBI" id="CHEBI:73316"/>
        <dbReference type="EC" id="1.17.4.1"/>
    </reaction>
</comment>
<evidence type="ECO:0000313" key="8">
    <source>
        <dbReference type="EMBL" id="SHH38404.1"/>
    </source>
</evidence>
<dbReference type="EMBL" id="LT670817">
    <property type="protein sequence ID" value="SHH38404.1"/>
    <property type="molecule type" value="Genomic_DNA"/>
</dbReference>
<evidence type="ECO:0000256" key="2">
    <source>
        <dbReference type="ARBA" id="ARBA00012274"/>
    </source>
</evidence>
<proteinExistence type="inferred from homology"/>